<dbReference type="Proteomes" id="UP000245678">
    <property type="component" value="Unassembled WGS sequence"/>
</dbReference>
<evidence type="ECO:0000313" key="1">
    <source>
        <dbReference type="EMBL" id="PWK80015.1"/>
    </source>
</evidence>
<reference evidence="1 2" key="1">
    <citation type="submission" date="2018-05" db="EMBL/GenBank/DDBJ databases">
        <title>Genomic Encyclopedia of Archaeal and Bacterial Type Strains, Phase II (KMG-II): from individual species to whole genera.</title>
        <authorList>
            <person name="Goeker M."/>
        </authorList>
    </citation>
    <scope>NUCLEOTIDE SEQUENCE [LARGE SCALE GENOMIC DNA]</scope>
    <source>
        <strain evidence="1 2">DSM 19975</strain>
    </source>
</reference>
<accession>A0A316HP69</accession>
<dbReference type="EMBL" id="QGHA01000001">
    <property type="protein sequence ID" value="PWK80015.1"/>
    <property type="molecule type" value="Genomic_DNA"/>
</dbReference>
<gene>
    <name evidence="1" type="ORF">LX99_00476</name>
</gene>
<dbReference type="Gene3D" id="2.130.10.10">
    <property type="entry name" value="YVTN repeat-like/Quinoprotein amine dehydrogenase"/>
    <property type="match status" value="1"/>
</dbReference>
<protein>
    <submittedName>
        <fullName evidence="1">Uncharacterized protein</fullName>
    </submittedName>
</protein>
<keyword evidence="2" id="KW-1185">Reference proteome</keyword>
<comment type="caution">
    <text evidence="1">The sequence shown here is derived from an EMBL/GenBank/DDBJ whole genome shotgun (WGS) entry which is preliminary data.</text>
</comment>
<proteinExistence type="predicted"/>
<name>A0A316HP69_9SPHI</name>
<sequence length="284" mass="31543">MSHILKSGSSLFTTSGSIIRIKDTINVLREPININLNYPQFIEYDNATHRYYIANSNTIKVYNEAFNLLATINGIAGIVSLQIDAINNRLIATDRSTSTFYAIDTTTYSITNIFSASGLTESVRTGYYDSQTNRFFIGTNKIYIYSNTGILLGMITDSRIQASNVINLFVNPYTNFLLISIPGKILLADTTSMLVQANAITGSGVTTPAFIRLDPINPNSYWLCNTAETYLTEMSVATNTAIRIVRLGESTPYSIWVNNQIGLYSILVADTGYNQFYKLSEKLV</sequence>
<dbReference type="SUPFAM" id="SSF63829">
    <property type="entry name" value="Calcium-dependent phosphotriesterase"/>
    <property type="match status" value="1"/>
</dbReference>
<dbReference type="AlphaFoldDB" id="A0A316HP69"/>
<dbReference type="InterPro" id="IPR015943">
    <property type="entry name" value="WD40/YVTN_repeat-like_dom_sf"/>
</dbReference>
<evidence type="ECO:0000313" key="2">
    <source>
        <dbReference type="Proteomes" id="UP000245678"/>
    </source>
</evidence>
<dbReference type="RefSeq" id="WP_109606050.1">
    <property type="nucleotide sequence ID" value="NZ_QGHA01000001.1"/>
</dbReference>
<organism evidence="1 2">
    <name type="scientific">Mucilaginibacter oryzae</name>
    <dbReference type="NCBI Taxonomy" id="468058"/>
    <lineage>
        <taxon>Bacteria</taxon>
        <taxon>Pseudomonadati</taxon>
        <taxon>Bacteroidota</taxon>
        <taxon>Sphingobacteriia</taxon>
        <taxon>Sphingobacteriales</taxon>
        <taxon>Sphingobacteriaceae</taxon>
        <taxon>Mucilaginibacter</taxon>
    </lineage>
</organism>